<protein>
    <submittedName>
        <fullName evidence="1">Uncharacterized protein</fullName>
    </submittedName>
</protein>
<evidence type="ECO:0000313" key="2">
    <source>
        <dbReference type="Proteomes" id="UP000823486"/>
    </source>
</evidence>
<dbReference type="EMBL" id="JAFBFI010000004">
    <property type="protein sequence ID" value="MBM7691850.1"/>
    <property type="molecule type" value="Genomic_DNA"/>
</dbReference>
<keyword evidence="2" id="KW-1185">Reference proteome</keyword>
<proteinExistence type="predicted"/>
<organism evidence="1 2">
    <name type="scientific">Peribacillus deserti</name>
    <dbReference type="NCBI Taxonomy" id="673318"/>
    <lineage>
        <taxon>Bacteria</taxon>
        <taxon>Bacillati</taxon>
        <taxon>Bacillota</taxon>
        <taxon>Bacilli</taxon>
        <taxon>Bacillales</taxon>
        <taxon>Bacillaceae</taxon>
        <taxon>Peribacillus</taxon>
    </lineage>
</organism>
<dbReference type="Proteomes" id="UP000823486">
    <property type="component" value="Unassembled WGS sequence"/>
</dbReference>
<name>A0ABS2QFB9_9BACI</name>
<sequence length="32" mass="3683">MMIQMLFLTIFIKQKPKSRKQDRAPGTDSAMA</sequence>
<accession>A0ABS2QFB9</accession>
<evidence type="ECO:0000313" key="1">
    <source>
        <dbReference type="EMBL" id="MBM7691850.1"/>
    </source>
</evidence>
<gene>
    <name evidence="1" type="ORF">JOC77_001260</name>
</gene>
<comment type="caution">
    <text evidence="1">The sequence shown here is derived from an EMBL/GenBank/DDBJ whole genome shotgun (WGS) entry which is preliminary data.</text>
</comment>
<reference evidence="1 2" key="1">
    <citation type="submission" date="2021-01" db="EMBL/GenBank/DDBJ databases">
        <title>Genomic Encyclopedia of Type Strains, Phase IV (KMG-IV): sequencing the most valuable type-strain genomes for metagenomic binning, comparative biology and taxonomic classification.</title>
        <authorList>
            <person name="Goeker M."/>
        </authorList>
    </citation>
    <scope>NUCLEOTIDE SEQUENCE [LARGE SCALE GENOMIC DNA]</scope>
    <source>
        <strain evidence="1 2">DSM 105482</strain>
    </source>
</reference>